<sequence length="879" mass="87080">MLFAVLASLSIAHADPDPFVFESHAPGDVGGGLAVGVNPVGITFRLLQRTELSEIGIYARGNGTQSVYGALYRIATPDTVPDVAGDSRLVGTTLLQPSTTTADVAGPLAVTLEPGWYAITTGTGRYGATASTWAITLPNVCATWPCPTQAGQTVGPYTVNATTNARSLQGTTVRIFARGQALPPSPSSPTDFLVESARVSAWKSTQTSGMVSPGRAVAVRFAVDRPARVRRVSAWMFSGSGSVYAAIVRIAGPTANTPFPATTAFTAALAGSAVFDVGSGADEYGVDLPDIALAPGSYALVIGSGLFGAGGSALMLSVVDQVVIDDALLWNSAWGPFWAPATPTDHYAVRLAGVVPELAADPVAFGDVPLGVEATRAVTLRNLRAGDLHLSGIALGAGAADGFALDADAATCANVTLPAQGECTFSLHFTPVALGAQAARIDVASDGVPATFAVAASGNGIAAWTVTPSAGAHGSIAPATPQVVGDGGSLAFTLAAEPGYHVDVVGGSCGGMLAGTVYTVAAVHADCTIEASFALDPATAFTLLGGSPQSTAVDTAFAASLDVRVTNAAGIGVPGTVVAFAVPTSGASALVAASAQTDADGIARVDARANTIAGRYDVSASVAGLAGSVAFELENLAGPATHVAAVDGAQQSTVVETAFAAPLAVRVSDAHDNPVGGAMVAFTAPASGASANVSAAAVATDADGRAAVAATANAIVGGYAVVATVVGTAESASFALQNLAPDVALALAIDDGRDYVRYGDTLVYDVVVSNHGSAIARDVDVAADLPAGIDANAASWSCIDAASGACGAGGSGALLDHATVAANGSVHYLLAAPVRADAPGATIEVGASTTGVYAGDIANATDTGWLVVFRDGFEAKSGD</sequence>
<comment type="caution">
    <text evidence="5">The sequence shown here is derived from an EMBL/GenBank/DDBJ whole genome shotgun (WGS) entry which is preliminary data.</text>
</comment>
<dbReference type="InterPro" id="IPR003344">
    <property type="entry name" value="Big_1_dom"/>
</dbReference>
<proteinExistence type="inferred from homology"/>
<evidence type="ECO:0000313" key="6">
    <source>
        <dbReference type="Proteomes" id="UP000550401"/>
    </source>
</evidence>
<dbReference type="EMBL" id="JACGXL010000007">
    <property type="protein sequence ID" value="MBA8889611.1"/>
    <property type="molecule type" value="Genomic_DNA"/>
</dbReference>
<dbReference type="RefSeq" id="WP_182532649.1">
    <property type="nucleotide sequence ID" value="NZ_JACGXL010000007.1"/>
</dbReference>
<evidence type="ECO:0000313" key="5">
    <source>
        <dbReference type="EMBL" id="MBA8889611.1"/>
    </source>
</evidence>
<dbReference type="GO" id="GO:0005737">
    <property type="term" value="C:cytoplasm"/>
    <property type="evidence" value="ECO:0007669"/>
    <property type="project" value="UniProtKB-SubCell"/>
</dbReference>
<dbReference type="InterPro" id="IPR013783">
    <property type="entry name" value="Ig-like_fold"/>
</dbReference>
<feature type="domain" description="Big-1" evidence="4">
    <location>
        <begin position="642"/>
        <end position="733"/>
    </location>
</feature>
<dbReference type="SMART" id="SM00634">
    <property type="entry name" value="BID_1"/>
    <property type="match status" value="2"/>
</dbReference>
<dbReference type="InterPro" id="IPR001434">
    <property type="entry name" value="OmcB-like_DUF11"/>
</dbReference>
<dbReference type="AlphaFoldDB" id="A0A839FBV4"/>
<dbReference type="Pfam" id="PF01345">
    <property type="entry name" value="DUF11"/>
    <property type="match status" value="1"/>
</dbReference>
<reference evidence="5 6" key="1">
    <citation type="submission" date="2020-07" db="EMBL/GenBank/DDBJ databases">
        <title>Genomic Encyclopedia of Type Strains, Phase IV (KMG-V): Genome sequencing to study the core and pangenomes of soil and plant-associated prokaryotes.</title>
        <authorList>
            <person name="Whitman W."/>
        </authorList>
    </citation>
    <scope>NUCLEOTIDE SEQUENCE [LARGE SCALE GENOMIC DNA]</scope>
    <source>
        <strain evidence="5 6">RH2WT43</strain>
    </source>
</reference>
<dbReference type="NCBIfam" id="NF012200">
    <property type="entry name" value="choice_anch_D"/>
    <property type="match status" value="1"/>
</dbReference>
<dbReference type="Proteomes" id="UP000550401">
    <property type="component" value="Unassembled WGS sequence"/>
</dbReference>
<feature type="domain" description="Big-1" evidence="4">
    <location>
        <begin position="540"/>
        <end position="632"/>
    </location>
</feature>
<dbReference type="Gene3D" id="2.60.40.10">
    <property type="entry name" value="Immunoglobulins"/>
    <property type="match status" value="3"/>
</dbReference>
<keyword evidence="6" id="KW-1185">Reference proteome</keyword>
<evidence type="ECO:0000259" key="4">
    <source>
        <dbReference type="SMART" id="SM00634"/>
    </source>
</evidence>
<dbReference type="InterPro" id="IPR031549">
    <property type="entry name" value="ASH"/>
</dbReference>
<dbReference type="Pfam" id="PF15780">
    <property type="entry name" value="ASH"/>
    <property type="match status" value="1"/>
</dbReference>
<protein>
    <submittedName>
        <fullName evidence="5">Putative repeat protein (TIGR01451 family)</fullName>
    </submittedName>
</protein>
<evidence type="ECO:0000256" key="2">
    <source>
        <dbReference type="ARBA" id="ARBA00010116"/>
    </source>
</evidence>
<organism evidence="5 6">
    <name type="scientific">Dokdonella fugitiva</name>
    <dbReference type="NCBI Taxonomy" id="328517"/>
    <lineage>
        <taxon>Bacteria</taxon>
        <taxon>Pseudomonadati</taxon>
        <taxon>Pseudomonadota</taxon>
        <taxon>Gammaproteobacteria</taxon>
        <taxon>Lysobacterales</taxon>
        <taxon>Rhodanobacteraceae</taxon>
        <taxon>Dokdonella</taxon>
    </lineage>
</organism>
<comment type="similarity">
    <text evidence="2">Belongs to the intimin/invasin family.</text>
</comment>
<name>A0A839FBV4_9GAMM</name>
<evidence type="ECO:0000256" key="1">
    <source>
        <dbReference type="ARBA" id="ARBA00004496"/>
    </source>
</evidence>
<evidence type="ECO:0000256" key="3">
    <source>
        <dbReference type="ARBA" id="ARBA00022490"/>
    </source>
</evidence>
<keyword evidence="3" id="KW-0963">Cytoplasm</keyword>
<comment type="subcellular location">
    <subcellularLocation>
        <location evidence="1">Cytoplasm</location>
    </subcellularLocation>
</comment>
<dbReference type="SUPFAM" id="SSF49373">
    <property type="entry name" value="Invasin/intimin cell-adhesion fragments"/>
    <property type="match status" value="2"/>
</dbReference>
<gene>
    <name evidence="5" type="ORF">FHW12_003857</name>
</gene>
<dbReference type="InterPro" id="IPR008964">
    <property type="entry name" value="Invasin/intimin_cell_adhesion"/>
</dbReference>
<accession>A0A839FBV4</accession>